<dbReference type="GeneID" id="20207137"/>
<dbReference type="InParanoid" id="T1FE88"/>
<gene>
    <name evidence="2" type="primary">20207137</name>
    <name evidence="1" type="ORF">HELRODRAFT_179145</name>
</gene>
<dbReference type="CTD" id="20207137"/>
<dbReference type="OrthoDB" id="7433202at2759"/>
<sequence length="339" mass="37992">MAEPPLIRQNKFWICSNANFVWSFNPFGDKGLCQAVLPICMGGLGLGVVADLAPSAFLSFATATATLQNMMLPVAKLYEDHLRKETFAEWCSIFGDVLNIDNCSQRKWNEPFLNKSKIFLEKMNDSLLNKARLMAVKSDLGSVWLRAVPSTACGTRLDNASIRVDLCLRLGLPVVSEYRCLCGAYVFSLGYHGLSCKFGSGGQARHSAMNDYLIRLFQKAYIPAIKQPASLILDRNIRPEGYTLTPWSDGRCLTWDVTFPHTLADRYISNTLLKPDFKNSKYVDLNDGTRLFVPVCVETFGPIDKVTQHFFDNISTKIIKVSGDPNDKMYMKQNVSLLL</sequence>
<dbReference type="RefSeq" id="XP_009026236.1">
    <property type="nucleotide sequence ID" value="XM_009027988.1"/>
</dbReference>
<keyword evidence="3" id="KW-1185">Reference proteome</keyword>
<organism evidence="2 3">
    <name type="scientific">Helobdella robusta</name>
    <name type="common">Californian leech</name>
    <dbReference type="NCBI Taxonomy" id="6412"/>
    <lineage>
        <taxon>Eukaryota</taxon>
        <taxon>Metazoa</taxon>
        <taxon>Spiralia</taxon>
        <taxon>Lophotrochozoa</taxon>
        <taxon>Annelida</taxon>
        <taxon>Clitellata</taxon>
        <taxon>Hirudinea</taxon>
        <taxon>Rhynchobdellida</taxon>
        <taxon>Glossiphoniidae</taxon>
        <taxon>Helobdella</taxon>
    </lineage>
</organism>
<dbReference type="EnsemblMetazoa" id="HelroT179145">
    <property type="protein sequence ID" value="HelroP179145"/>
    <property type="gene ID" value="HelroG179145"/>
</dbReference>
<dbReference type="HOGENOM" id="CLU_021182_4_2_1"/>
<dbReference type="Proteomes" id="UP000015101">
    <property type="component" value="Unassembled WGS sequence"/>
</dbReference>
<dbReference type="AlphaFoldDB" id="T1FE88"/>
<evidence type="ECO:0000313" key="2">
    <source>
        <dbReference type="EnsemblMetazoa" id="HelroP179145"/>
    </source>
</evidence>
<name>T1FE88_HELRO</name>
<reference evidence="2" key="3">
    <citation type="submission" date="2015-06" db="UniProtKB">
        <authorList>
            <consortium name="EnsemblMetazoa"/>
        </authorList>
    </citation>
    <scope>IDENTIFICATION</scope>
</reference>
<evidence type="ECO:0000313" key="3">
    <source>
        <dbReference type="Proteomes" id="UP000015101"/>
    </source>
</evidence>
<dbReference type="KEGG" id="hro:HELRODRAFT_179145"/>
<protein>
    <submittedName>
        <fullName evidence="1 2">Uncharacterized protein</fullName>
    </submittedName>
</protein>
<proteinExistence type="predicted"/>
<evidence type="ECO:0000313" key="1">
    <source>
        <dbReference type="EMBL" id="ESN95674.1"/>
    </source>
</evidence>
<reference evidence="3" key="1">
    <citation type="submission" date="2012-12" db="EMBL/GenBank/DDBJ databases">
        <authorList>
            <person name="Hellsten U."/>
            <person name="Grimwood J."/>
            <person name="Chapman J.A."/>
            <person name="Shapiro H."/>
            <person name="Aerts A."/>
            <person name="Otillar R.P."/>
            <person name="Terry A.Y."/>
            <person name="Boore J.L."/>
            <person name="Simakov O."/>
            <person name="Marletaz F."/>
            <person name="Cho S.-J."/>
            <person name="Edsinger-Gonzales E."/>
            <person name="Havlak P."/>
            <person name="Kuo D.-H."/>
            <person name="Larsson T."/>
            <person name="Lv J."/>
            <person name="Arendt D."/>
            <person name="Savage R."/>
            <person name="Osoegawa K."/>
            <person name="de Jong P."/>
            <person name="Lindberg D.R."/>
            <person name="Seaver E.C."/>
            <person name="Weisblat D.A."/>
            <person name="Putnam N.H."/>
            <person name="Grigoriev I.V."/>
            <person name="Rokhsar D.S."/>
        </authorList>
    </citation>
    <scope>NUCLEOTIDE SEQUENCE</scope>
</reference>
<accession>T1FE88</accession>
<dbReference type="EMBL" id="AMQM01006745">
    <property type="status" value="NOT_ANNOTATED_CDS"/>
    <property type="molecule type" value="Genomic_DNA"/>
</dbReference>
<dbReference type="eggNOG" id="ENOG502STRT">
    <property type="taxonomic scope" value="Eukaryota"/>
</dbReference>
<dbReference type="EMBL" id="KB097510">
    <property type="protein sequence ID" value="ESN95674.1"/>
    <property type="molecule type" value="Genomic_DNA"/>
</dbReference>
<reference evidence="1 3" key="2">
    <citation type="journal article" date="2013" name="Nature">
        <title>Insights into bilaterian evolution from three spiralian genomes.</title>
        <authorList>
            <person name="Simakov O."/>
            <person name="Marletaz F."/>
            <person name="Cho S.J."/>
            <person name="Edsinger-Gonzales E."/>
            <person name="Havlak P."/>
            <person name="Hellsten U."/>
            <person name="Kuo D.H."/>
            <person name="Larsson T."/>
            <person name="Lv J."/>
            <person name="Arendt D."/>
            <person name="Savage R."/>
            <person name="Osoegawa K."/>
            <person name="de Jong P."/>
            <person name="Grimwood J."/>
            <person name="Chapman J.A."/>
            <person name="Shapiro H."/>
            <person name="Aerts A."/>
            <person name="Otillar R.P."/>
            <person name="Terry A.Y."/>
            <person name="Boore J.L."/>
            <person name="Grigoriev I.V."/>
            <person name="Lindberg D.R."/>
            <person name="Seaver E.C."/>
            <person name="Weisblat D.A."/>
            <person name="Putnam N.H."/>
            <person name="Rokhsar D.S."/>
        </authorList>
    </citation>
    <scope>NUCLEOTIDE SEQUENCE</scope>
</reference>